<dbReference type="PRINTS" id="PR00385">
    <property type="entry name" value="P450"/>
</dbReference>
<dbReference type="Pfam" id="PF00067">
    <property type="entry name" value="p450"/>
    <property type="match status" value="1"/>
</dbReference>
<dbReference type="Proteomes" id="UP000056968">
    <property type="component" value="Chromosome"/>
</dbReference>
<dbReference type="PROSITE" id="PS00086">
    <property type="entry name" value="CYTOCHROME_P450"/>
    <property type="match status" value="1"/>
</dbReference>
<dbReference type="Gene3D" id="1.10.630.10">
    <property type="entry name" value="Cytochrome P450"/>
    <property type="match status" value="1"/>
</dbReference>
<dbReference type="PANTHER" id="PTHR46696">
    <property type="entry name" value="P450, PUTATIVE (EUROFUNG)-RELATED"/>
    <property type="match status" value="1"/>
</dbReference>
<dbReference type="InterPro" id="IPR002397">
    <property type="entry name" value="Cyt_P450_B"/>
</dbReference>
<dbReference type="EMBL" id="CP013264">
    <property type="protein sequence ID" value="ALR20762.1"/>
    <property type="molecule type" value="Genomic_DNA"/>
</dbReference>
<dbReference type="STRING" id="1332080.ATN00_11100"/>
<name>A0A0S3EZ97_9SPHN</name>
<keyword evidence="2" id="KW-0408">Iron</keyword>
<keyword evidence="2" id="KW-0349">Heme</keyword>
<dbReference type="PANTHER" id="PTHR46696:SF6">
    <property type="entry name" value="P450, PUTATIVE (EUROFUNG)-RELATED"/>
    <property type="match status" value="1"/>
</dbReference>
<dbReference type="GO" id="GO:0020037">
    <property type="term" value="F:heme binding"/>
    <property type="evidence" value="ECO:0007669"/>
    <property type="project" value="InterPro"/>
</dbReference>
<dbReference type="GO" id="GO:0004497">
    <property type="term" value="F:monooxygenase activity"/>
    <property type="evidence" value="ECO:0007669"/>
    <property type="project" value="UniProtKB-KW"/>
</dbReference>
<dbReference type="OrthoDB" id="5522954at2"/>
<gene>
    <name evidence="3" type="ORF">ATN00_11100</name>
</gene>
<dbReference type="KEGG" id="sbd:ATN00_11100"/>
<proteinExistence type="inferred from homology"/>
<keyword evidence="2" id="KW-0560">Oxidoreductase</keyword>
<organism evidence="3 4">
    <name type="scientific">Sphingobium baderi</name>
    <dbReference type="NCBI Taxonomy" id="1332080"/>
    <lineage>
        <taxon>Bacteria</taxon>
        <taxon>Pseudomonadati</taxon>
        <taxon>Pseudomonadota</taxon>
        <taxon>Alphaproteobacteria</taxon>
        <taxon>Sphingomonadales</taxon>
        <taxon>Sphingomonadaceae</taxon>
        <taxon>Sphingobium</taxon>
    </lineage>
</organism>
<dbReference type="InterPro" id="IPR001128">
    <property type="entry name" value="Cyt_P450"/>
</dbReference>
<evidence type="ECO:0000256" key="1">
    <source>
        <dbReference type="ARBA" id="ARBA00010617"/>
    </source>
</evidence>
<evidence type="ECO:0008006" key="5">
    <source>
        <dbReference type="Google" id="ProtNLM"/>
    </source>
</evidence>
<comment type="similarity">
    <text evidence="1 2">Belongs to the cytochrome P450 family.</text>
</comment>
<sequence length="439" mass="48442">MVQPIVTHTIEPRSIDTSSVTESAFHSVSATYATDDLADPHSLYAQLRRTTPVMKGDILALYGIPSQADYANTGRPVFTLFRHADVAAVLRDDKTWSTDLLKDGLGTFLGEMFLSARNGESHRLLRRLLQPCFAPDVTRRWRTHVIAPLVEREYGGQWRARGRAELMSDLAMPFPILAIYAILGFPDDPASVTQFADWALQILNGPQIDPEKAKASMARAFEAADLLDEHVRGVVAARRRAGASGEELIDRLIRTEVDGERLDDGQIAGIVRMLLPAAAETTTRTLANLMVHLLQDERLLARVRTDRSLLPRALTESMRLEPVAGFLARRALRDLDIGGVTIPAGSAVSLVMGSANRDEAMFADADSFDLDRSQQANLGFGYGLHMCIGMPVARTEVEVAADMLLNLPNLRLDPDRPAPRLHGLQFRGPDAVHLRWDTK</sequence>
<dbReference type="PRINTS" id="PR00359">
    <property type="entry name" value="BP450"/>
</dbReference>
<evidence type="ECO:0000256" key="2">
    <source>
        <dbReference type="RuleBase" id="RU000461"/>
    </source>
</evidence>
<evidence type="ECO:0000313" key="3">
    <source>
        <dbReference type="EMBL" id="ALR20762.1"/>
    </source>
</evidence>
<dbReference type="GO" id="GO:0016705">
    <property type="term" value="F:oxidoreductase activity, acting on paired donors, with incorporation or reduction of molecular oxygen"/>
    <property type="evidence" value="ECO:0007669"/>
    <property type="project" value="InterPro"/>
</dbReference>
<dbReference type="InterPro" id="IPR036396">
    <property type="entry name" value="Cyt_P450_sf"/>
</dbReference>
<dbReference type="InterPro" id="IPR017972">
    <property type="entry name" value="Cyt_P450_CS"/>
</dbReference>
<keyword evidence="4" id="KW-1185">Reference proteome</keyword>
<keyword evidence="2" id="KW-0503">Monooxygenase</keyword>
<dbReference type="AlphaFoldDB" id="A0A0S3EZ97"/>
<evidence type="ECO:0000313" key="4">
    <source>
        <dbReference type="Proteomes" id="UP000056968"/>
    </source>
</evidence>
<protein>
    <recommendedName>
        <fullName evidence="5">Cytochrome</fullName>
    </recommendedName>
</protein>
<dbReference type="GO" id="GO:0005506">
    <property type="term" value="F:iron ion binding"/>
    <property type="evidence" value="ECO:0007669"/>
    <property type="project" value="InterPro"/>
</dbReference>
<reference evidence="3 4" key="1">
    <citation type="submission" date="2015-11" db="EMBL/GenBank/DDBJ databases">
        <title>A Two-component Flavoprotein Monooxygenase System MeaXY Responsible for para-Hydroxylation of 2-Methyl-6-ethylaniline and 2,6-Diethylaniline in Sphingobium baderi DE-13.</title>
        <authorList>
            <person name="Cheng M."/>
            <person name="Meng Q."/>
            <person name="Yang Y."/>
            <person name="Chu C."/>
            <person name="Yan X."/>
            <person name="He J."/>
            <person name="Li S."/>
        </authorList>
    </citation>
    <scope>NUCLEOTIDE SEQUENCE [LARGE SCALE GENOMIC DNA]</scope>
    <source>
        <strain evidence="3 4">DE-13</strain>
    </source>
</reference>
<keyword evidence="2" id="KW-0479">Metal-binding</keyword>
<accession>A0A0S3EZ97</accession>
<dbReference type="SUPFAM" id="SSF48264">
    <property type="entry name" value="Cytochrome P450"/>
    <property type="match status" value="1"/>
</dbReference>